<organism evidence="2 3">
    <name type="scientific">Crepidotus variabilis</name>
    <dbReference type="NCBI Taxonomy" id="179855"/>
    <lineage>
        <taxon>Eukaryota</taxon>
        <taxon>Fungi</taxon>
        <taxon>Dikarya</taxon>
        <taxon>Basidiomycota</taxon>
        <taxon>Agaricomycotina</taxon>
        <taxon>Agaricomycetes</taxon>
        <taxon>Agaricomycetidae</taxon>
        <taxon>Agaricales</taxon>
        <taxon>Agaricineae</taxon>
        <taxon>Crepidotaceae</taxon>
        <taxon>Crepidotus</taxon>
    </lineage>
</organism>
<feature type="transmembrane region" description="Helical" evidence="1">
    <location>
        <begin position="71"/>
        <end position="89"/>
    </location>
</feature>
<proteinExistence type="predicted"/>
<gene>
    <name evidence="2" type="ORF">CPB83DRAFT_854103</name>
</gene>
<reference evidence="2" key="1">
    <citation type="submission" date="2020-11" db="EMBL/GenBank/DDBJ databases">
        <authorList>
            <consortium name="DOE Joint Genome Institute"/>
            <person name="Ahrendt S."/>
            <person name="Riley R."/>
            <person name="Andreopoulos W."/>
            <person name="Labutti K."/>
            <person name="Pangilinan J."/>
            <person name="Ruiz-Duenas F.J."/>
            <person name="Barrasa J.M."/>
            <person name="Sanchez-Garcia M."/>
            <person name="Camarero S."/>
            <person name="Miyauchi S."/>
            <person name="Serrano A."/>
            <person name="Linde D."/>
            <person name="Babiker R."/>
            <person name="Drula E."/>
            <person name="Ayuso-Fernandez I."/>
            <person name="Pacheco R."/>
            <person name="Padilla G."/>
            <person name="Ferreira P."/>
            <person name="Barriuso J."/>
            <person name="Kellner H."/>
            <person name="Castanera R."/>
            <person name="Alfaro M."/>
            <person name="Ramirez L."/>
            <person name="Pisabarro A.G."/>
            <person name="Kuo A."/>
            <person name="Tritt A."/>
            <person name="Lipzen A."/>
            <person name="He G."/>
            <person name="Yan M."/>
            <person name="Ng V."/>
            <person name="Cullen D."/>
            <person name="Martin F."/>
            <person name="Rosso M.-N."/>
            <person name="Henrissat B."/>
            <person name="Hibbett D."/>
            <person name="Martinez A.T."/>
            <person name="Grigoriev I.V."/>
        </authorList>
    </citation>
    <scope>NUCLEOTIDE SEQUENCE</scope>
    <source>
        <strain evidence="2">CBS 506.95</strain>
    </source>
</reference>
<dbReference type="AlphaFoldDB" id="A0A9P6EH93"/>
<dbReference type="Proteomes" id="UP000807306">
    <property type="component" value="Unassembled WGS sequence"/>
</dbReference>
<dbReference type="EMBL" id="MU157851">
    <property type="protein sequence ID" value="KAF9528684.1"/>
    <property type="molecule type" value="Genomic_DNA"/>
</dbReference>
<feature type="transmembrane region" description="Helical" evidence="1">
    <location>
        <begin position="109"/>
        <end position="134"/>
    </location>
</feature>
<comment type="caution">
    <text evidence="2">The sequence shown here is derived from an EMBL/GenBank/DDBJ whole genome shotgun (WGS) entry which is preliminary data.</text>
</comment>
<keyword evidence="1" id="KW-0472">Membrane</keyword>
<keyword evidence="1" id="KW-0812">Transmembrane</keyword>
<keyword evidence="1" id="KW-1133">Transmembrane helix</keyword>
<protein>
    <submittedName>
        <fullName evidence="2">Uncharacterized protein</fullName>
    </submittedName>
</protein>
<keyword evidence="3" id="KW-1185">Reference proteome</keyword>
<evidence type="ECO:0000313" key="2">
    <source>
        <dbReference type="EMBL" id="KAF9528684.1"/>
    </source>
</evidence>
<sequence>MFLETTLHVFINFIELSSRQQLCTVSRDAHMARHFNPRLCSASIMLCQLPPQILNTSSPSFHLALHIIKSIYEILALPPCFILIAIGFITKYIALGSPGSFLPGSSRVFHLFFFSFVSQVSCNLVLITSISQIFTSTLSLCIR</sequence>
<accession>A0A9P6EH93</accession>
<name>A0A9P6EH93_9AGAR</name>
<evidence type="ECO:0000256" key="1">
    <source>
        <dbReference type="SAM" id="Phobius"/>
    </source>
</evidence>
<evidence type="ECO:0000313" key="3">
    <source>
        <dbReference type="Proteomes" id="UP000807306"/>
    </source>
</evidence>